<evidence type="ECO:0000256" key="1">
    <source>
        <dbReference type="ARBA" id="ARBA00004651"/>
    </source>
</evidence>
<accession>A0ABM5KUS3</accession>
<keyword evidence="8" id="KW-0675">Receptor</keyword>
<evidence type="ECO:0000256" key="8">
    <source>
        <dbReference type="ARBA" id="ARBA00023170"/>
    </source>
</evidence>
<reference evidence="11" key="1">
    <citation type="submission" date="2025-05" db="UniProtKB">
        <authorList>
            <consortium name="EnsemblMetazoa"/>
        </authorList>
    </citation>
    <scope>IDENTIFICATION</scope>
</reference>
<dbReference type="RefSeq" id="XP_050513941.1">
    <property type="nucleotide sequence ID" value="XM_050657984.1"/>
</dbReference>
<dbReference type="PANTHER" id="PTHR21137:SF35">
    <property type="entry name" value="ODORANT RECEPTOR 19A-RELATED"/>
    <property type="match status" value="1"/>
</dbReference>
<evidence type="ECO:0000313" key="12">
    <source>
        <dbReference type="Proteomes" id="UP001652700"/>
    </source>
</evidence>
<evidence type="ECO:0000313" key="11">
    <source>
        <dbReference type="EnsemblMetazoa" id="XP_050513941.1"/>
    </source>
</evidence>
<evidence type="ECO:0000256" key="3">
    <source>
        <dbReference type="ARBA" id="ARBA00022606"/>
    </source>
</evidence>
<dbReference type="Pfam" id="PF02949">
    <property type="entry name" value="7tm_6"/>
    <property type="match status" value="1"/>
</dbReference>
<evidence type="ECO:0000256" key="10">
    <source>
        <dbReference type="SAM" id="Phobius"/>
    </source>
</evidence>
<proteinExistence type="predicted"/>
<dbReference type="PROSITE" id="PS51257">
    <property type="entry name" value="PROKAR_LIPOPROTEIN"/>
    <property type="match status" value="1"/>
</dbReference>
<keyword evidence="3" id="KW-0716">Sensory transduction</keyword>
<feature type="transmembrane region" description="Helical" evidence="10">
    <location>
        <begin position="38"/>
        <end position="55"/>
    </location>
</feature>
<organism evidence="11 12">
    <name type="scientific">Diabrotica virgifera virgifera</name>
    <name type="common">western corn rootworm</name>
    <dbReference type="NCBI Taxonomy" id="50390"/>
    <lineage>
        <taxon>Eukaryota</taxon>
        <taxon>Metazoa</taxon>
        <taxon>Ecdysozoa</taxon>
        <taxon>Arthropoda</taxon>
        <taxon>Hexapoda</taxon>
        <taxon>Insecta</taxon>
        <taxon>Pterygota</taxon>
        <taxon>Neoptera</taxon>
        <taxon>Endopterygota</taxon>
        <taxon>Coleoptera</taxon>
        <taxon>Polyphaga</taxon>
        <taxon>Cucujiformia</taxon>
        <taxon>Chrysomeloidea</taxon>
        <taxon>Chrysomelidae</taxon>
        <taxon>Galerucinae</taxon>
        <taxon>Diabroticina</taxon>
        <taxon>Diabroticites</taxon>
        <taxon>Diabrotica</taxon>
    </lineage>
</organism>
<keyword evidence="6 10" id="KW-1133">Transmembrane helix</keyword>
<evidence type="ECO:0000256" key="5">
    <source>
        <dbReference type="ARBA" id="ARBA00022725"/>
    </source>
</evidence>
<evidence type="ECO:0000256" key="6">
    <source>
        <dbReference type="ARBA" id="ARBA00022989"/>
    </source>
</evidence>
<evidence type="ECO:0000256" key="2">
    <source>
        <dbReference type="ARBA" id="ARBA00022475"/>
    </source>
</evidence>
<sequence>MGSKLSYLAKRTISFVTLVSAFVIACSENQLLHGVKPLGALLFIAGWLAALLLLCHTGERLMNFTFSLREDICTSDWHLASPSVQKDVGFILLRCQQPLYLSALPLGAINYGLFVMMVKTSYSYLTLLNNST</sequence>
<name>A0ABM5KUS3_DIAVI</name>
<keyword evidence="4 10" id="KW-0812">Transmembrane</keyword>
<dbReference type="EnsemblMetazoa" id="XM_050657984.1">
    <property type="protein sequence ID" value="XP_050513941.1"/>
    <property type="gene ID" value="LOC126889584"/>
</dbReference>
<keyword evidence="5" id="KW-0552">Olfaction</keyword>
<feature type="transmembrane region" description="Helical" evidence="10">
    <location>
        <begin position="12"/>
        <end position="32"/>
    </location>
</feature>
<dbReference type="PANTHER" id="PTHR21137">
    <property type="entry name" value="ODORANT RECEPTOR"/>
    <property type="match status" value="1"/>
</dbReference>
<comment type="subcellular location">
    <subcellularLocation>
        <location evidence="1">Cell membrane</location>
        <topology evidence="1">Multi-pass membrane protein</topology>
    </subcellularLocation>
</comment>
<keyword evidence="7 10" id="KW-0472">Membrane</keyword>
<dbReference type="GeneID" id="126889584"/>
<evidence type="ECO:0000256" key="9">
    <source>
        <dbReference type="ARBA" id="ARBA00023224"/>
    </source>
</evidence>
<protein>
    <submittedName>
        <fullName evidence="11">Uncharacterized protein</fullName>
    </submittedName>
</protein>
<dbReference type="InterPro" id="IPR004117">
    <property type="entry name" value="7tm6_olfct_rcpt"/>
</dbReference>
<evidence type="ECO:0000256" key="4">
    <source>
        <dbReference type="ARBA" id="ARBA00022692"/>
    </source>
</evidence>
<feature type="transmembrane region" description="Helical" evidence="10">
    <location>
        <begin position="99"/>
        <end position="118"/>
    </location>
</feature>
<evidence type="ECO:0000256" key="7">
    <source>
        <dbReference type="ARBA" id="ARBA00023136"/>
    </source>
</evidence>
<keyword evidence="2" id="KW-1003">Cell membrane</keyword>
<keyword evidence="9" id="KW-0807">Transducer</keyword>
<keyword evidence="12" id="KW-1185">Reference proteome</keyword>
<dbReference type="Proteomes" id="UP001652700">
    <property type="component" value="Unplaced"/>
</dbReference>